<dbReference type="InterPro" id="IPR004045">
    <property type="entry name" value="Glutathione_S-Trfase_N"/>
</dbReference>
<dbReference type="PANTHER" id="PTHR44051:SF20">
    <property type="entry name" value="GLUTATHIONE TRANSFERASE 1 (EUROFUNG)"/>
    <property type="match status" value="1"/>
</dbReference>
<dbReference type="Proteomes" id="UP000799750">
    <property type="component" value="Unassembled WGS sequence"/>
</dbReference>
<dbReference type="OrthoDB" id="2789670at2759"/>
<evidence type="ECO:0000256" key="4">
    <source>
        <dbReference type="ARBA" id="ARBA00047960"/>
    </source>
</evidence>
<evidence type="ECO:0000256" key="1">
    <source>
        <dbReference type="ARBA" id="ARBA00007409"/>
    </source>
</evidence>
<evidence type="ECO:0000313" key="7">
    <source>
        <dbReference type="EMBL" id="KAF2501668.1"/>
    </source>
</evidence>
<dbReference type="SUPFAM" id="SSF52833">
    <property type="entry name" value="Thioredoxin-like"/>
    <property type="match status" value="1"/>
</dbReference>
<dbReference type="PROSITE" id="PS50404">
    <property type="entry name" value="GST_NTER"/>
    <property type="match status" value="1"/>
</dbReference>
<dbReference type="SUPFAM" id="SSF47616">
    <property type="entry name" value="GST C-terminal domain-like"/>
    <property type="match status" value="1"/>
</dbReference>
<dbReference type="InterPro" id="IPR036282">
    <property type="entry name" value="Glutathione-S-Trfase_C_sf"/>
</dbReference>
<organism evidence="7 8">
    <name type="scientific">Lophium mytilinum</name>
    <dbReference type="NCBI Taxonomy" id="390894"/>
    <lineage>
        <taxon>Eukaryota</taxon>
        <taxon>Fungi</taxon>
        <taxon>Dikarya</taxon>
        <taxon>Ascomycota</taxon>
        <taxon>Pezizomycotina</taxon>
        <taxon>Dothideomycetes</taxon>
        <taxon>Pleosporomycetidae</taxon>
        <taxon>Mytilinidiales</taxon>
        <taxon>Mytilinidiaceae</taxon>
        <taxon>Lophium</taxon>
    </lineage>
</organism>
<dbReference type="PROSITE" id="PS50405">
    <property type="entry name" value="GST_CTER"/>
    <property type="match status" value="1"/>
</dbReference>
<dbReference type="SFLD" id="SFLDS00019">
    <property type="entry name" value="Glutathione_Transferase_(cytos"/>
    <property type="match status" value="1"/>
</dbReference>
<name>A0A6A6RA68_9PEZI</name>
<feature type="domain" description="GST C-terminal" evidence="6">
    <location>
        <begin position="115"/>
        <end position="243"/>
    </location>
</feature>
<dbReference type="EMBL" id="MU004182">
    <property type="protein sequence ID" value="KAF2501668.1"/>
    <property type="molecule type" value="Genomic_DNA"/>
</dbReference>
<dbReference type="InterPro" id="IPR010987">
    <property type="entry name" value="Glutathione-S-Trfase_C-like"/>
</dbReference>
<dbReference type="InterPro" id="IPR040079">
    <property type="entry name" value="Glutathione_S-Trfase"/>
</dbReference>
<accession>A0A6A6RA68</accession>
<dbReference type="GO" id="GO:0004364">
    <property type="term" value="F:glutathione transferase activity"/>
    <property type="evidence" value="ECO:0007669"/>
    <property type="project" value="UniProtKB-EC"/>
</dbReference>
<dbReference type="Gene3D" id="1.20.1050.130">
    <property type="match status" value="1"/>
</dbReference>
<comment type="catalytic activity">
    <reaction evidence="4">
        <text>RX + glutathione = an S-substituted glutathione + a halide anion + H(+)</text>
        <dbReference type="Rhea" id="RHEA:16437"/>
        <dbReference type="ChEBI" id="CHEBI:15378"/>
        <dbReference type="ChEBI" id="CHEBI:16042"/>
        <dbReference type="ChEBI" id="CHEBI:17792"/>
        <dbReference type="ChEBI" id="CHEBI:57925"/>
        <dbReference type="ChEBI" id="CHEBI:90779"/>
        <dbReference type="EC" id="2.5.1.18"/>
    </reaction>
</comment>
<evidence type="ECO:0000259" key="6">
    <source>
        <dbReference type="PROSITE" id="PS50405"/>
    </source>
</evidence>
<dbReference type="InterPro" id="IPR004046">
    <property type="entry name" value="GST_C"/>
</dbReference>
<evidence type="ECO:0000256" key="3">
    <source>
        <dbReference type="ARBA" id="ARBA00022679"/>
    </source>
</evidence>
<reference evidence="7" key="1">
    <citation type="journal article" date="2020" name="Stud. Mycol.">
        <title>101 Dothideomycetes genomes: a test case for predicting lifestyles and emergence of pathogens.</title>
        <authorList>
            <person name="Haridas S."/>
            <person name="Albert R."/>
            <person name="Binder M."/>
            <person name="Bloem J."/>
            <person name="Labutti K."/>
            <person name="Salamov A."/>
            <person name="Andreopoulos B."/>
            <person name="Baker S."/>
            <person name="Barry K."/>
            <person name="Bills G."/>
            <person name="Bluhm B."/>
            <person name="Cannon C."/>
            <person name="Castanera R."/>
            <person name="Culley D."/>
            <person name="Daum C."/>
            <person name="Ezra D."/>
            <person name="Gonzalez J."/>
            <person name="Henrissat B."/>
            <person name="Kuo A."/>
            <person name="Liang C."/>
            <person name="Lipzen A."/>
            <person name="Lutzoni F."/>
            <person name="Magnuson J."/>
            <person name="Mondo S."/>
            <person name="Nolan M."/>
            <person name="Ohm R."/>
            <person name="Pangilinan J."/>
            <person name="Park H.-J."/>
            <person name="Ramirez L."/>
            <person name="Alfaro M."/>
            <person name="Sun H."/>
            <person name="Tritt A."/>
            <person name="Yoshinaga Y."/>
            <person name="Zwiers L.-H."/>
            <person name="Turgeon B."/>
            <person name="Goodwin S."/>
            <person name="Spatafora J."/>
            <person name="Crous P."/>
            <person name="Grigoriev I."/>
        </authorList>
    </citation>
    <scope>NUCLEOTIDE SEQUENCE</scope>
    <source>
        <strain evidence="7">CBS 269.34</strain>
    </source>
</reference>
<gene>
    <name evidence="7" type="ORF">BU16DRAFT_599683</name>
</gene>
<feature type="domain" description="GST N-terminal" evidence="5">
    <location>
        <begin position="26"/>
        <end position="109"/>
    </location>
</feature>
<keyword evidence="3 7" id="KW-0808">Transferase</keyword>
<dbReference type="AlphaFoldDB" id="A0A6A6RA68"/>
<proteinExistence type="inferred from homology"/>
<dbReference type="InterPro" id="IPR036249">
    <property type="entry name" value="Thioredoxin-like_sf"/>
</dbReference>
<evidence type="ECO:0000259" key="5">
    <source>
        <dbReference type="PROSITE" id="PS50404"/>
    </source>
</evidence>
<comment type="similarity">
    <text evidence="1">Belongs to the GST superfamily.</text>
</comment>
<keyword evidence="8" id="KW-1185">Reference proteome</keyword>
<dbReference type="Pfam" id="PF00043">
    <property type="entry name" value="GST_C"/>
    <property type="match status" value="1"/>
</dbReference>
<dbReference type="EC" id="2.5.1.18" evidence="2"/>
<protein>
    <recommendedName>
        <fullName evidence="2">glutathione transferase</fullName>
        <ecNumber evidence="2">2.5.1.18</ecNumber>
    </recommendedName>
</protein>
<dbReference type="Pfam" id="PF13409">
    <property type="entry name" value="GST_N_2"/>
    <property type="match status" value="1"/>
</dbReference>
<sequence length="243" mass="26820">MTTNGTTNGDFDYSIHPPIANDKITLYVKTANPTNTANTLKPLILLEALQIPHHIHIIISTSNETWFHKINPYKMVPAMEDPLPSAQSVNLFDSSACLLYLAEKWDKEGVFSGKGDKERGAVMSWLMGYTAGLGATGKTWLMLLPKLPADSDALAILVGWIRKDYDVLEARLSEADQEWIALGDRPTIADFAIWPHANAKVAAMAKIEFGEWPRLKGWSERIAELGYVRKAVDRVGAFGHGGS</sequence>
<dbReference type="PANTHER" id="PTHR44051">
    <property type="entry name" value="GLUTATHIONE S-TRANSFERASE-RELATED"/>
    <property type="match status" value="1"/>
</dbReference>
<evidence type="ECO:0000256" key="2">
    <source>
        <dbReference type="ARBA" id="ARBA00012452"/>
    </source>
</evidence>
<evidence type="ECO:0000313" key="8">
    <source>
        <dbReference type="Proteomes" id="UP000799750"/>
    </source>
</evidence>